<evidence type="ECO:0000256" key="10">
    <source>
        <dbReference type="HAMAP-Rule" id="MF_01464"/>
    </source>
</evidence>
<keyword evidence="6 10" id="KW-0653">Protein transport</keyword>
<dbReference type="GO" id="GO:0015450">
    <property type="term" value="F:protein-transporting ATPase activity"/>
    <property type="evidence" value="ECO:0007669"/>
    <property type="project" value="InterPro"/>
</dbReference>
<protein>
    <recommendedName>
        <fullName evidence="10">Protein-export membrane protein SecF</fullName>
    </recommendedName>
</protein>
<keyword evidence="2 10" id="KW-0813">Transport</keyword>
<dbReference type="KEGG" id="paa:Paes_0013"/>
<proteinExistence type="inferred from homology"/>
<feature type="transmembrane region" description="Helical" evidence="10">
    <location>
        <begin position="195"/>
        <end position="214"/>
    </location>
</feature>
<dbReference type="InterPro" id="IPR022646">
    <property type="entry name" value="SecD/SecF_CS"/>
</dbReference>
<dbReference type="PRINTS" id="PR01755">
    <property type="entry name" value="SECFTRNLCASE"/>
</dbReference>
<dbReference type="Proteomes" id="UP000002725">
    <property type="component" value="Chromosome"/>
</dbReference>
<dbReference type="PANTHER" id="PTHR30081:SF8">
    <property type="entry name" value="PROTEIN TRANSLOCASE SUBUNIT SECF"/>
    <property type="match status" value="1"/>
</dbReference>
<keyword evidence="7 10" id="KW-1133">Transmembrane helix</keyword>
<dbReference type="InterPro" id="IPR022813">
    <property type="entry name" value="SecD/SecF_arch_bac"/>
</dbReference>
<evidence type="ECO:0000256" key="4">
    <source>
        <dbReference type="ARBA" id="ARBA00022519"/>
    </source>
</evidence>
<dbReference type="GO" id="GO:0065002">
    <property type="term" value="P:intracellular protein transmembrane transport"/>
    <property type="evidence" value="ECO:0007669"/>
    <property type="project" value="UniProtKB-UniRule"/>
</dbReference>
<dbReference type="InterPro" id="IPR022645">
    <property type="entry name" value="SecD/SecF_bac"/>
</dbReference>
<evidence type="ECO:0000256" key="2">
    <source>
        <dbReference type="ARBA" id="ARBA00022448"/>
    </source>
</evidence>
<keyword evidence="13" id="KW-1185">Reference proteome</keyword>
<keyword evidence="4 10" id="KW-0997">Cell inner membrane</keyword>
<evidence type="ECO:0000256" key="5">
    <source>
        <dbReference type="ARBA" id="ARBA00022692"/>
    </source>
</evidence>
<dbReference type="EMBL" id="CP001108">
    <property type="protein sequence ID" value="ACF45079.1"/>
    <property type="molecule type" value="Genomic_DNA"/>
</dbReference>
<organism evidence="12 13">
    <name type="scientific">Prosthecochloris aestuarii (strain DSM 271 / SK 413)</name>
    <dbReference type="NCBI Taxonomy" id="290512"/>
    <lineage>
        <taxon>Bacteria</taxon>
        <taxon>Pseudomonadati</taxon>
        <taxon>Chlorobiota</taxon>
        <taxon>Chlorobiia</taxon>
        <taxon>Chlorobiales</taxon>
        <taxon>Chlorobiaceae</taxon>
        <taxon>Prosthecochloris</taxon>
    </lineage>
</organism>
<comment type="function">
    <text evidence="10">Part of the Sec protein translocase complex. Interacts with the SecYEG preprotein conducting channel. SecDF uses the proton motive force (PMF) to complete protein translocation after the ATP-dependent function of SecA.</text>
</comment>
<gene>
    <name evidence="10" type="primary">secF</name>
    <name evidence="12" type="ordered locus">Paes_0013</name>
</gene>
<keyword evidence="8 10" id="KW-0811">Translocation</keyword>
<evidence type="ECO:0000256" key="3">
    <source>
        <dbReference type="ARBA" id="ARBA00022475"/>
    </source>
</evidence>
<dbReference type="Gene3D" id="1.20.1640.10">
    <property type="entry name" value="Multidrug efflux transporter AcrB transmembrane domain"/>
    <property type="match status" value="1"/>
</dbReference>
<dbReference type="STRING" id="290512.Paes_0013"/>
<evidence type="ECO:0000256" key="7">
    <source>
        <dbReference type="ARBA" id="ARBA00022989"/>
    </source>
</evidence>
<keyword evidence="9 10" id="KW-0472">Membrane</keyword>
<keyword evidence="3 10" id="KW-1003">Cell membrane</keyword>
<sequence length="309" mass="33741">MHLFKNTNIDFLRHRKIAYGISLVLILAGMVSLAIRGLNFGIDFKGGTEAVLRFDQDISIGDVRSVLREAGVRGMVKSYGTDRSVLIQTDFEGDVNQLKTIVSTALNDRFSDNPHEMLRIDAVGPSIASDLKWAALKALLGALVAILIYVGIRFEFRFAAASVVAIFHDVFIVLGLFSLLGGVFDFMPLDVDQSIIAAFLTIAGYSINDTVVVYDRIRENVLGRKPSEYSSIFNASLNQTLSRTIITSGTTLLTVAVLFIFAGPAIRGFSFAILIGIAVGTYSSIFIAAPIVLDWQLKSKRPIKLRGSN</sequence>
<dbReference type="InterPro" id="IPR048634">
    <property type="entry name" value="SecD_SecF_C"/>
</dbReference>
<comment type="subcellular location">
    <subcellularLocation>
        <location evidence="10">Cell inner membrane</location>
        <topology evidence="10">Multi-pass membrane protein</topology>
    </subcellularLocation>
    <subcellularLocation>
        <location evidence="1">Cell membrane</location>
        <topology evidence="1">Multi-pass membrane protein</topology>
    </subcellularLocation>
</comment>
<dbReference type="PROSITE" id="PS50156">
    <property type="entry name" value="SSD"/>
    <property type="match status" value="1"/>
</dbReference>
<dbReference type="InterPro" id="IPR055344">
    <property type="entry name" value="SecD_SecF_C_bact"/>
</dbReference>
<dbReference type="GO" id="GO:0005886">
    <property type="term" value="C:plasma membrane"/>
    <property type="evidence" value="ECO:0007669"/>
    <property type="project" value="UniProtKB-SubCell"/>
</dbReference>
<evidence type="ECO:0000256" key="9">
    <source>
        <dbReference type="ARBA" id="ARBA00023136"/>
    </source>
</evidence>
<keyword evidence="5 10" id="KW-0812">Transmembrane</keyword>
<dbReference type="eggNOG" id="COG0341">
    <property type="taxonomic scope" value="Bacteria"/>
</dbReference>
<dbReference type="NCBIfam" id="TIGR00966">
    <property type="entry name" value="transloc_SecF"/>
    <property type="match status" value="1"/>
</dbReference>
<feature type="transmembrane region" description="Helical" evidence="10">
    <location>
        <begin position="133"/>
        <end position="152"/>
    </location>
</feature>
<dbReference type="SUPFAM" id="SSF82866">
    <property type="entry name" value="Multidrug efflux transporter AcrB transmembrane domain"/>
    <property type="match status" value="1"/>
</dbReference>
<accession>B4S947</accession>
<evidence type="ECO:0000313" key="12">
    <source>
        <dbReference type="EMBL" id="ACF45079.1"/>
    </source>
</evidence>
<dbReference type="Pfam" id="PF02355">
    <property type="entry name" value="SecD_SecF_C"/>
    <property type="match status" value="1"/>
</dbReference>
<evidence type="ECO:0000259" key="11">
    <source>
        <dbReference type="PROSITE" id="PS50156"/>
    </source>
</evidence>
<name>B4S947_PROA2</name>
<dbReference type="HOGENOM" id="CLU_050012_0_1_10"/>
<feature type="transmembrane region" description="Helical" evidence="10">
    <location>
        <begin position="159"/>
        <end position="183"/>
    </location>
</feature>
<evidence type="ECO:0000313" key="13">
    <source>
        <dbReference type="Proteomes" id="UP000002725"/>
    </source>
</evidence>
<dbReference type="PANTHER" id="PTHR30081">
    <property type="entry name" value="PROTEIN-EXPORT MEMBRANE PROTEIN SEC"/>
    <property type="match status" value="1"/>
</dbReference>
<evidence type="ECO:0000256" key="6">
    <source>
        <dbReference type="ARBA" id="ARBA00022927"/>
    </source>
</evidence>
<dbReference type="GO" id="GO:0006605">
    <property type="term" value="P:protein targeting"/>
    <property type="evidence" value="ECO:0007669"/>
    <property type="project" value="UniProtKB-UniRule"/>
</dbReference>
<reference evidence="12" key="1">
    <citation type="submission" date="2008-06" db="EMBL/GenBank/DDBJ databases">
        <title>Complete sequence of chromosome of Prosthecochloris aestuarii DSM 271.</title>
        <authorList>
            <consortium name="US DOE Joint Genome Institute"/>
            <person name="Lucas S."/>
            <person name="Copeland A."/>
            <person name="Lapidus A."/>
            <person name="Glavina del Rio T."/>
            <person name="Dalin E."/>
            <person name="Tice H."/>
            <person name="Bruce D."/>
            <person name="Goodwin L."/>
            <person name="Pitluck S."/>
            <person name="Schmutz J."/>
            <person name="Larimer F."/>
            <person name="Land M."/>
            <person name="Hauser L."/>
            <person name="Kyrpides N."/>
            <person name="Anderson I."/>
            <person name="Liu Z."/>
            <person name="Li T."/>
            <person name="Zhao F."/>
            <person name="Overmann J."/>
            <person name="Bryant D.A."/>
            <person name="Richardson P."/>
        </authorList>
    </citation>
    <scope>NUCLEOTIDE SEQUENCE [LARGE SCALE GENOMIC DNA]</scope>
    <source>
        <strain evidence="12">DSM 271</strain>
    </source>
</reference>
<dbReference type="InterPro" id="IPR005665">
    <property type="entry name" value="SecF_bac"/>
</dbReference>
<comment type="similarity">
    <text evidence="10">Belongs to the SecD/SecF family. SecF subfamily.</text>
</comment>
<feature type="domain" description="SSD" evidence="11">
    <location>
        <begin position="152"/>
        <end position="294"/>
    </location>
</feature>
<dbReference type="Pfam" id="PF07549">
    <property type="entry name" value="Sec_GG"/>
    <property type="match status" value="1"/>
</dbReference>
<dbReference type="RefSeq" id="WP_012504616.1">
    <property type="nucleotide sequence ID" value="NC_011059.1"/>
</dbReference>
<dbReference type="InterPro" id="IPR000731">
    <property type="entry name" value="SSD"/>
</dbReference>
<feature type="transmembrane region" description="Helical" evidence="10">
    <location>
        <begin position="269"/>
        <end position="293"/>
    </location>
</feature>
<evidence type="ECO:0000256" key="1">
    <source>
        <dbReference type="ARBA" id="ARBA00004651"/>
    </source>
</evidence>
<feature type="transmembrane region" description="Helical" evidence="10">
    <location>
        <begin position="17"/>
        <end position="35"/>
    </location>
</feature>
<dbReference type="AlphaFoldDB" id="B4S947"/>
<feature type="transmembrane region" description="Helical" evidence="10">
    <location>
        <begin position="245"/>
        <end position="263"/>
    </location>
</feature>
<comment type="subunit">
    <text evidence="10">Forms a complex with SecD. Part of the essential Sec protein translocation apparatus which comprises SecA, SecYEG and auxiliary proteins SecDF. Other proteins may also be involved.</text>
</comment>
<dbReference type="GO" id="GO:0043952">
    <property type="term" value="P:protein transport by the Sec complex"/>
    <property type="evidence" value="ECO:0007669"/>
    <property type="project" value="UniProtKB-UniRule"/>
</dbReference>
<dbReference type="HAMAP" id="MF_01464_B">
    <property type="entry name" value="SecF_B"/>
    <property type="match status" value="1"/>
</dbReference>
<evidence type="ECO:0000256" key="8">
    <source>
        <dbReference type="ARBA" id="ARBA00023010"/>
    </source>
</evidence>
<dbReference type="NCBIfam" id="TIGR00916">
    <property type="entry name" value="2A0604s01"/>
    <property type="match status" value="1"/>
</dbReference>